<evidence type="ECO:0000313" key="7">
    <source>
        <dbReference type="Proteomes" id="UP000019478"/>
    </source>
</evidence>
<evidence type="ECO:0000313" key="6">
    <source>
        <dbReference type="EMBL" id="EXJ76824.1"/>
    </source>
</evidence>
<reference evidence="6 7" key="1">
    <citation type="submission" date="2013-03" db="EMBL/GenBank/DDBJ databases">
        <title>The Genome Sequence of Capronia epimyces CBS 606.96.</title>
        <authorList>
            <consortium name="The Broad Institute Genomics Platform"/>
            <person name="Cuomo C."/>
            <person name="de Hoog S."/>
            <person name="Gorbushina A."/>
            <person name="Walker B."/>
            <person name="Young S.K."/>
            <person name="Zeng Q."/>
            <person name="Gargeya S."/>
            <person name="Fitzgerald M."/>
            <person name="Haas B."/>
            <person name="Abouelleil A."/>
            <person name="Allen A.W."/>
            <person name="Alvarado L."/>
            <person name="Arachchi H.M."/>
            <person name="Berlin A.M."/>
            <person name="Chapman S.B."/>
            <person name="Gainer-Dewar J."/>
            <person name="Goldberg J."/>
            <person name="Griggs A."/>
            <person name="Gujja S."/>
            <person name="Hansen M."/>
            <person name="Howarth C."/>
            <person name="Imamovic A."/>
            <person name="Ireland A."/>
            <person name="Larimer J."/>
            <person name="McCowan C."/>
            <person name="Murphy C."/>
            <person name="Pearson M."/>
            <person name="Poon T.W."/>
            <person name="Priest M."/>
            <person name="Roberts A."/>
            <person name="Saif S."/>
            <person name="Shea T."/>
            <person name="Sisk P."/>
            <person name="Sykes S."/>
            <person name="Wortman J."/>
            <person name="Nusbaum C."/>
            <person name="Birren B."/>
        </authorList>
    </citation>
    <scope>NUCLEOTIDE SEQUENCE [LARGE SCALE GENOMIC DNA]</scope>
    <source>
        <strain evidence="6 7">CBS 606.96</strain>
    </source>
</reference>
<keyword evidence="7" id="KW-1185">Reference proteome</keyword>
<dbReference type="SMART" id="SM00490">
    <property type="entry name" value="HELICc"/>
    <property type="match status" value="1"/>
</dbReference>
<protein>
    <recommendedName>
        <fullName evidence="3">DNA 3'-5' helicase</fullName>
        <ecNumber evidence="3">5.6.2.4</ecNumber>
    </recommendedName>
</protein>
<feature type="compositionally biased region" description="Acidic residues" evidence="4">
    <location>
        <begin position="198"/>
        <end position="225"/>
    </location>
</feature>
<dbReference type="GO" id="GO:0005694">
    <property type="term" value="C:chromosome"/>
    <property type="evidence" value="ECO:0007669"/>
    <property type="project" value="TreeGrafter"/>
</dbReference>
<dbReference type="eggNOG" id="KOG0351">
    <property type="taxonomic scope" value="Eukaryota"/>
</dbReference>
<dbReference type="STRING" id="1182542.W9Y2X7"/>
<evidence type="ECO:0000256" key="4">
    <source>
        <dbReference type="SAM" id="MobiDB-lite"/>
    </source>
</evidence>
<dbReference type="PANTHER" id="PTHR13710">
    <property type="entry name" value="DNA HELICASE RECQ FAMILY MEMBER"/>
    <property type="match status" value="1"/>
</dbReference>
<gene>
    <name evidence="6" type="ORF">A1O3_10531</name>
</gene>
<evidence type="ECO:0000256" key="1">
    <source>
        <dbReference type="ARBA" id="ARBA00005446"/>
    </source>
</evidence>
<sequence length="284" mass="32178">MADFIRQQVQRHSPGKAVVYCATVPQTKALAALLQCDAYHHHATDKDIKMEAFQSGEQSMIVSTSAFGMGVDIRDIRVIIHVDEPRSLLDYGQESGRAGRDGQKSEAIIVLPAGAGRHCRPSWQPRDQKVDEVARRQVWDFMEARCQREVMDGFMDGNVQREGCGSDEEACQGCCREGEFEESNEAEGEDTGEKIRESDEEETKETDDSDDDNSSECESESEGGSEGEGYQEARARKRGVEATWEDGQEFRRQQGQQQHISRGWQRQKQESRRMMEEIRGYLEV</sequence>
<comment type="caution">
    <text evidence="6">The sequence shown here is derived from an EMBL/GenBank/DDBJ whole genome shotgun (WGS) entry which is preliminary data.</text>
</comment>
<dbReference type="Proteomes" id="UP000019478">
    <property type="component" value="Unassembled WGS sequence"/>
</dbReference>
<dbReference type="Pfam" id="PF00271">
    <property type="entry name" value="Helicase_C"/>
    <property type="match status" value="1"/>
</dbReference>
<feature type="domain" description="Helicase C-terminal" evidence="5">
    <location>
        <begin position="1"/>
        <end position="150"/>
    </location>
</feature>
<dbReference type="InterPro" id="IPR027417">
    <property type="entry name" value="P-loop_NTPase"/>
</dbReference>
<feature type="non-terminal residue" evidence="6">
    <location>
        <position position="284"/>
    </location>
</feature>
<dbReference type="GeneID" id="19174611"/>
<dbReference type="HOGENOM" id="CLU_981945_0_0_1"/>
<dbReference type="RefSeq" id="XP_007738811.1">
    <property type="nucleotide sequence ID" value="XM_007740621.1"/>
</dbReference>
<dbReference type="EMBL" id="AMGY01000018">
    <property type="protein sequence ID" value="EXJ76824.1"/>
    <property type="molecule type" value="Genomic_DNA"/>
</dbReference>
<accession>W9Y2X7</accession>
<name>W9Y2X7_9EURO</name>
<dbReference type="SUPFAM" id="SSF52540">
    <property type="entry name" value="P-loop containing nucleoside triphosphate hydrolases"/>
    <property type="match status" value="1"/>
</dbReference>
<comment type="catalytic activity">
    <reaction evidence="2">
        <text>Couples ATP hydrolysis with the unwinding of duplex DNA by translocating in the 3'-5' direction.</text>
        <dbReference type="EC" id="5.6.2.4"/>
    </reaction>
</comment>
<dbReference type="EC" id="5.6.2.4" evidence="3"/>
<dbReference type="GO" id="GO:0005737">
    <property type="term" value="C:cytoplasm"/>
    <property type="evidence" value="ECO:0007669"/>
    <property type="project" value="TreeGrafter"/>
</dbReference>
<dbReference type="GO" id="GO:0000724">
    <property type="term" value="P:double-strand break repair via homologous recombination"/>
    <property type="evidence" value="ECO:0007669"/>
    <property type="project" value="TreeGrafter"/>
</dbReference>
<comment type="similarity">
    <text evidence="1">Belongs to the helicase family. RecQ subfamily.</text>
</comment>
<feature type="compositionally biased region" description="Low complexity" evidence="4">
    <location>
        <begin position="253"/>
        <end position="264"/>
    </location>
</feature>
<dbReference type="OrthoDB" id="4160772at2759"/>
<feature type="compositionally biased region" description="Acidic residues" evidence="4">
    <location>
        <begin position="179"/>
        <end position="190"/>
    </location>
</feature>
<proteinExistence type="inferred from homology"/>
<feature type="compositionally biased region" description="Basic and acidic residues" evidence="4">
    <location>
        <begin position="231"/>
        <end position="240"/>
    </location>
</feature>
<feature type="region of interest" description="Disordered" evidence="4">
    <location>
        <begin position="178"/>
        <end position="272"/>
    </location>
</feature>
<dbReference type="Gene3D" id="3.40.50.300">
    <property type="entry name" value="P-loop containing nucleotide triphosphate hydrolases"/>
    <property type="match status" value="1"/>
</dbReference>
<dbReference type="GO" id="GO:0009378">
    <property type="term" value="F:four-way junction helicase activity"/>
    <property type="evidence" value="ECO:0007669"/>
    <property type="project" value="TreeGrafter"/>
</dbReference>
<dbReference type="InterPro" id="IPR001650">
    <property type="entry name" value="Helicase_C-like"/>
</dbReference>
<dbReference type="PANTHER" id="PTHR13710:SF154">
    <property type="entry name" value="RECQ HELICASE, PUTATIVE (AFU_ORTHOLOGUE AFUA_6G14720)-RELATED"/>
    <property type="match status" value="1"/>
</dbReference>
<organism evidence="6 7">
    <name type="scientific">Capronia epimyces CBS 606.96</name>
    <dbReference type="NCBI Taxonomy" id="1182542"/>
    <lineage>
        <taxon>Eukaryota</taxon>
        <taxon>Fungi</taxon>
        <taxon>Dikarya</taxon>
        <taxon>Ascomycota</taxon>
        <taxon>Pezizomycotina</taxon>
        <taxon>Eurotiomycetes</taxon>
        <taxon>Chaetothyriomycetidae</taxon>
        <taxon>Chaetothyriales</taxon>
        <taxon>Herpotrichiellaceae</taxon>
        <taxon>Capronia</taxon>
    </lineage>
</organism>
<dbReference type="PROSITE" id="PS51194">
    <property type="entry name" value="HELICASE_CTER"/>
    <property type="match status" value="1"/>
</dbReference>
<evidence type="ECO:0000256" key="3">
    <source>
        <dbReference type="ARBA" id="ARBA00034808"/>
    </source>
</evidence>
<dbReference type="GO" id="GO:0043138">
    <property type="term" value="F:3'-5' DNA helicase activity"/>
    <property type="evidence" value="ECO:0007669"/>
    <property type="project" value="UniProtKB-EC"/>
</dbReference>
<evidence type="ECO:0000259" key="5">
    <source>
        <dbReference type="PROSITE" id="PS51194"/>
    </source>
</evidence>
<dbReference type="AlphaFoldDB" id="W9Y2X7"/>
<evidence type="ECO:0000256" key="2">
    <source>
        <dbReference type="ARBA" id="ARBA00034617"/>
    </source>
</evidence>